<dbReference type="InterPro" id="IPR046756">
    <property type="entry name" value="VAS1/VOA1_TM"/>
</dbReference>
<organism evidence="9 10">
    <name type="scientific">Acrobeloides nanus</name>
    <dbReference type="NCBI Taxonomy" id="290746"/>
    <lineage>
        <taxon>Eukaryota</taxon>
        <taxon>Metazoa</taxon>
        <taxon>Ecdysozoa</taxon>
        <taxon>Nematoda</taxon>
        <taxon>Chromadorea</taxon>
        <taxon>Rhabditida</taxon>
        <taxon>Tylenchina</taxon>
        <taxon>Cephalobomorpha</taxon>
        <taxon>Cephaloboidea</taxon>
        <taxon>Cephalobidae</taxon>
        <taxon>Acrobeloides</taxon>
    </lineage>
</organism>
<dbReference type="GO" id="GO:0001671">
    <property type="term" value="F:ATPase activator activity"/>
    <property type="evidence" value="ECO:0007669"/>
    <property type="project" value="TreeGrafter"/>
</dbReference>
<dbReference type="WBParaSite" id="ACRNAN_scaffold22.g27126.t1">
    <property type="protein sequence ID" value="ACRNAN_scaffold22.g27126.t1"/>
    <property type="gene ID" value="ACRNAN_scaffold22.g27126"/>
</dbReference>
<evidence type="ECO:0000259" key="8">
    <source>
        <dbReference type="Pfam" id="PF20520"/>
    </source>
</evidence>
<keyword evidence="4 6" id="KW-1133">Transmembrane helix</keyword>
<keyword evidence="7" id="KW-0732">Signal</keyword>
<comment type="similarity">
    <text evidence="2">Belongs to the vacuolar ATPase subunit S1 family.</text>
</comment>
<evidence type="ECO:0000256" key="3">
    <source>
        <dbReference type="ARBA" id="ARBA00022692"/>
    </source>
</evidence>
<evidence type="ECO:0000256" key="2">
    <source>
        <dbReference type="ARBA" id="ARBA00009037"/>
    </source>
</evidence>
<name>A0A914DA25_9BILA</name>
<feature type="chain" id="PRO_5038022904" evidence="7">
    <location>
        <begin position="19"/>
        <end position="338"/>
    </location>
</feature>
<accession>A0A914DA25</accession>
<evidence type="ECO:0000313" key="9">
    <source>
        <dbReference type="Proteomes" id="UP000887540"/>
    </source>
</evidence>
<dbReference type="PANTHER" id="PTHR12471">
    <property type="entry name" value="VACUOLAR ATP SYNTHASE SUBUNIT S1"/>
    <property type="match status" value="1"/>
</dbReference>
<dbReference type="InterPro" id="IPR008388">
    <property type="entry name" value="Ac45_acc_su"/>
</dbReference>
<dbReference type="GO" id="GO:0030641">
    <property type="term" value="P:regulation of cellular pH"/>
    <property type="evidence" value="ECO:0007669"/>
    <property type="project" value="TreeGrafter"/>
</dbReference>
<feature type="signal peptide" evidence="7">
    <location>
        <begin position="1"/>
        <end position="18"/>
    </location>
</feature>
<comment type="subcellular location">
    <subcellularLocation>
        <location evidence="1">Membrane</location>
        <topology evidence="1">Single-pass membrane protein</topology>
    </subcellularLocation>
</comment>
<keyword evidence="9" id="KW-1185">Reference proteome</keyword>
<reference evidence="10" key="1">
    <citation type="submission" date="2022-11" db="UniProtKB">
        <authorList>
            <consortium name="WormBaseParasite"/>
        </authorList>
    </citation>
    <scope>IDENTIFICATION</scope>
</reference>
<proteinExistence type="inferred from homology"/>
<evidence type="ECO:0000256" key="6">
    <source>
        <dbReference type="SAM" id="Phobius"/>
    </source>
</evidence>
<evidence type="ECO:0000313" key="10">
    <source>
        <dbReference type="WBParaSite" id="ACRNAN_scaffold22.g27126.t1"/>
    </source>
</evidence>
<sequence>MKLLFLYLSVLTFNELLCDTAVNKNEEALSRQKRLTVDGVETSNNERNAYQGSTRQFPIRIPYESSTDTDDIGQHANWGTCLMYLEGVTIVVIDHTKDKNGQKAVFAKINGTQGWNTWTFDETKTLDCTIKNATQNNTIWFHVQINISPEHPVIAMDGGYEVTGTLGFILTFKVPSLDNWYLDSVQLVDINIKKGSFIEQGITIDDFNQNDTTTTAYDTHYANIRGFYGYSFGCSSTPAIFFRTKEKVAVGIQLNNFQVEAYNIYANKDKAKGKVGIGFKSTVNDCVPTFSVGSWMSIIASLVLAAVFIFGFLMLNSIQTMDRFDDPKAKQIIINAKE</sequence>
<dbReference type="GO" id="GO:0033176">
    <property type="term" value="C:proton-transporting V-type ATPase complex"/>
    <property type="evidence" value="ECO:0007669"/>
    <property type="project" value="TreeGrafter"/>
</dbReference>
<protein>
    <submittedName>
        <fullName evidence="10">V-type proton ATPase subunit S1/VOA1 transmembrane domain-containing protein</fullName>
    </submittedName>
</protein>
<evidence type="ECO:0000256" key="1">
    <source>
        <dbReference type="ARBA" id="ARBA00004167"/>
    </source>
</evidence>
<dbReference type="Pfam" id="PF20520">
    <property type="entry name" value="Ac45-VOA1_TM"/>
    <property type="match status" value="1"/>
</dbReference>
<keyword evidence="3 6" id="KW-0812">Transmembrane</keyword>
<feature type="transmembrane region" description="Helical" evidence="6">
    <location>
        <begin position="295"/>
        <end position="315"/>
    </location>
</feature>
<dbReference type="PANTHER" id="PTHR12471:SF7">
    <property type="entry name" value="V-TYPE PROTON ATPASE SUBUNIT S1"/>
    <property type="match status" value="1"/>
</dbReference>
<feature type="domain" description="V-type proton ATPase subunit S1/VOA1 transmembrane" evidence="8">
    <location>
        <begin position="289"/>
        <end position="326"/>
    </location>
</feature>
<evidence type="ECO:0000256" key="4">
    <source>
        <dbReference type="ARBA" id="ARBA00022989"/>
    </source>
</evidence>
<evidence type="ECO:0000256" key="5">
    <source>
        <dbReference type="ARBA" id="ARBA00023136"/>
    </source>
</evidence>
<dbReference type="AlphaFoldDB" id="A0A914DA25"/>
<keyword evidence="5 6" id="KW-0472">Membrane</keyword>
<dbReference type="Proteomes" id="UP000887540">
    <property type="component" value="Unplaced"/>
</dbReference>
<evidence type="ECO:0000256" key="7">
    <source>
        <dbReference type="SAM" id="SignalP"/>
    </source>
</evidence>